<dbReference type="RefSeq" id="XP_062677260.1">
    <property type="nucleotide sequence ID" value="XM_062823656.1"/>
</dbReference>
<accession>A0AAE0J1A7</accession>
<feature type="region of interest" description="Disordered" evidence="1">
    <location>
        <begin position="498"/>
        <end position="585"/>
    </location>
</feature>
<feature type="region of interest" description="Disordered" evidence="1">
    <location>
        <begin position="117"/>
        <end position="140"/>
    </location>
</feature>
<dbReference type="AlphaFoldDB" id="A0AAE0J1A7"/>
<dbReference type="GeneID" id="87860810"/>
<evidence type="ECO:0000256" key="1">
    <source>
        <dbReference type="SAM" id="MobiDB-lite"/>
    </source>
</evidence>
<evidence type="ECO:0000313" key="3">
    <source>
        <dbReference type="Proteomes" id="UP001278500"/>
    </source>
</evidence>
<proteinExistence type="predicted"/>
<feature type="compositionally biased region" description="Low complexity" evidence="1">
    <location>
        <begin position="66"/>
        <end position="77"/>
    </location>
</feature>
<reference evidence="2" key="1">
    <citation type="journal article" date="2023" name="Mol. Phylogenet. Evol.">
        <title>Genome-scale phylogeny and comparative genomics of the fungal order Sordariales.</title>
        <authorList>
            <person name="Hensen N."/>
            <person name="Bonometti L."/>
            <person name="Westerberg I."/>
            <person name="Brannstrom I.O."/>
            <person name="Guillou S."/>
            <person name="Cros-Aarteil S."/>
            <person name="Calhoun S."/>
            <person name="Haridas S."/>
            <person name="Kuo A."/>
            <person name="Mondo S."/>
            <person name="Pangilinan J."/>
            <person name="Riley R."/>
            <person name="LaButti K."/>
            <person name="Andreopoulos B."/>
            <person name="Lipzen A."/>
            <person name="Chen C."/>
            <person name="Yan M."/>
            <person name="Daum C."/>
            <person name="Ng V."/>
            <person name="Clum A."/>
            <person name="Steindorff A."/>
            <person name="Ohm R.A."/>
            <person name="Martin F."/>
            <person name="Silar P."/>
            <person name="Natvig D.O."/>
            <person name="Lalanne C."/>
            <person name="Gautier V."/>
            <person name="Ament-Velasquez S.L."/>
            <person name="Kruys A."/>
            <person name="Hutchinson M.I."/>
            <person name="Powell A.J."/>
            <person name="Barry K."/>
            <person name="Miller A.N."/>
            <person name="Grigoriev I.V."/>
            <person name="Debuchy R."/>
            <person name="Gladieux P."/>
            <person name="Hiltunen Thoren M."/>
            <person name="Johannesson H."/>
        </authorList>
    </citation>
    <scope>NUCLEOTIDE SEQUENCE</scope>
    <source>
        <strain evidence="2">CBS 560.94</strain>
    </source>
</reference>
<feature type="compositionally biased region" description="Basic and acidic residues" evidence="1">
    <location>
        <begin position="7"/>
        <end position="26"/>
    </location>
</feature>
<feature type="compositionally biased region" description="Low complexity" evidence="1">
    <location>
        <begin position="205"/>
        <end position="226"/>
    </location>
</feature>
<evidence type="ECO:0000313" key="2">
    <source>
        <dbReference type="EMBL" id="KAK3335094.1"/>
    </source>
</evidence>
<dbReference type="Proteomes" id="UP001278500">
    <property type="component" value="Unassembled WGS sequence"/>
</dbReference>
<feature type="region of interest" description="Disordered" evidence="1">
    <location>
        <begin position="205"/>
        <end position="227"/>
    </location>
</feature>
<name>A0AAE0J1A7_9PEZI</name>
<keyword evidence="3" id="KW-1185">Reference proteome</keyword>
<feature type="compositionally biased region" description="Basic and acidic residues" evidence="1">
    <location>
        <begin position="569"/>
        <end position="579"/>
    </location>
</feature>
<sequence length="603" mass="67079">MSVTVEEPQRGPEEPSKLRDTAKETSEQEPDNVDNNADVKKATEPTQYGQNDKRDRGAPRIVMAYIPASAPASPIPSHNTPAPGRKTPEASNGGGRPVTPNLTAKLNQAIHEYRAREERVGDLGQPDDEGYEGDTNSPGAHQGCCDHDHEHYHVAHRDEQYSPVYQQQYCNGHTPPFNAPWGWTPYHPAFSPPLNMQPPFRPPFQHQQQNYANPHHQPTTPSTYHPPSFPFPYHPHPYHFPHPYQPMHHHQHFSIPPPPPPHLFAPPPPTHPSDPRISPPHFHPVSPYASSLPAYPTPFPPQNFQHPQPQDPHVTELTQRLQNIQAQLNGLDAAHEVEIWRHGKYNFHRRRAKQLRKIKREKVEEMVTVVRELRALGVSGGQFGGRQYPLHMQPQGQQETQGMCWTPRGSGYGAEFEQGWGYGQETGYWPGYGHEHEHSWFGEGHGHGQAGSWSEMEQDGGRCGCSDDGAYVDSPRERDSAFESMACECGCTTIDGEAGPEGESSEALPPPSPASSKQTSTGITAGDVVTPGGTRARALSLDGMREQVEAVESHGQQHGDANENEQGESVEKNSSRERAGSWSDAEAVISEELRGIWRKKMSE</sequence>
<comment type="caution">
    <text evidence="2">The sequence shown here is derived from an EMBL/GenBank/DDBJ whole genome shotgun (WGS) entry which is preliminary data.</text>
</comment>
<organism evidence="2 3">
    <name type="scientific">Neurospora tetraspora</name>
    <dbReference type="NCBI Taxonomy" id="94610"/>
    <lineage>
        <taxon>Eukaryota</taxon>
        <taxon>Fungi</taxon>
        <taxon>Dikarya</taxon>
        <taxon>Ascomycota</taxon>
        <taxon>Pezizomycotina</taxon>
        <taxon>Sordariomycetes</taxon>
        <taxon>Sordariomycetidae</taxon>
        <taxon>Sordariales</taxon>
        <taxon>Sordariaceae</taxon>
        <taxon>Neurospora</taxon>
    </lineage>
</organism>
<dbReference type="EMBL" id="JAUEPP010000009">
    <property type="protein sequence ID" value="KAK3335094.1"/>
    <property type="molecule type" value="Genomic_DNA"/>
</dbReference>
<feature type="compositionally biased region" description="Basic and acidic residues" evidence="1">
    <location>
        <begin position="543"/>
        <end position="561"/>
    </location>
</feature>
<protein>
    <submittedName>
        <fullName evidence="2">Uncharacterized protein</fullName>
    </submittedName>
</protein>
<feature type="region of interest" description="Disordered" evidence="1">
    <location>
        <begin position="1"/>
        <end position="101"/>
    </location>
</feature>
<gene>
    <name evidence="2" type="ORF">B0H65DRAFT_341618</name>
</gene>
<reference evidence="2" key="2">
    <citation type="submission" date="2023-06" db="EMBL/GenBank/DDBJ databases">
        <authorList>
            <consortium name="Lawrence Berkeley National Laboratory"/>
            <person name="Haridas S."/>
            <person name="Hensen N."/>
            <person name="Bonometti L."/>
            <person name="Westerberg I."/>
            <person name="Brannstrom I.O."/>
            <person name="Guillou S."/>
            <person name="Cros-Aarteil S."/>
            <person name="Calhoun S."/>
            <person name="Kuo A."/>
            <person name="Mondo S."/>
            <person name="Pangilinan J."/>
            <person name="Riley R."/>
            <person name="Labutti K."/>
            <person name="Andreopoulos B."/>
            <person name="Lipzen A."/>
            <person name="Chen C."/>
            <person name="Yanf M."/>
            <person name="Daum C."/>
            <person name="Ng V."/>
            <person name="Clum A."/>
            <person name="Steindorff A."/>
            <person name="Ohm R."/>
            <person name="Martin F."/>
            <person name="Silar P."/>
            <person name="Natvig D."/>
            <person name="Lalanne C."/>
            <person name="Gautier V."/>
            <person name="Ament-Velasquez S.L."/>
            <person name="Kruys A."/>
            <person name="Hutchinson M.I."/>
            <person name="Powell A.J."/>
            <person name="Barry K."/>
            <person name="Miller A.N."/>
            <person name="Grigoriev I.V."/>
            <person name="Debuchy R."/>
            <person name="Gladieux P."/>
            <person name="Thoren M.H."/>
            <person name="Johannesson H."/>
        </authorList>
    </citation>
    <scope>NUCLEOTIDE SEQUENCE</scope>
    <source>
        <strain evidence="2">CBS 560.94</strain>
    </source>
</reference>